<dbReference type="Pfam" id="PF07725">
    <property type="entry name" value="LRR_3"/>
    <property type="match status" value="1"/>
</dbReference>
<dbReference type="GO" id="GO:1990904">
    <property type="term" value="C:ribonucleoprotein complex"/>
    <property type="evidence" value="ECO:0007669"/>
    <property type="project" value="UniProtKB-KW"/>
</dbReference>
<evidence type="ECO:0000256" key="1">
    <source>
        <dbReference type="ARBA" id="ARBA00008427"/>
    </source>
</evidence>
<keyword evidence="2" id="KW-0433">Leucine-rich repeat</keyword>
<reference evidence="9 10" key="1">
    <citation type="submission" date="2019-11" db="EMBL/GenBank/DDBJ databases">
        <authorList>
            <person name="Jiao W.-B."/>
            <person name="Schneeberger K."/>
        </authorList>
    </citation>
    <scope>NUCLEOTIDE SEQUENCE [LARGE SCALE GENOMIC DNA]</scope>
    <source>
        <strain evidence="10">cv. An-1</strain>
    </source>
</reference>
<comment type="similarity">
    <text evidence="1">Belongs to the eukaryotic ribosomal protein eL21 family.</text>
</comment>
<evidence type="ECO:0000259" key="7">
    <source>
        <dbReference type="Pfam" id="PF20160"/>
    </source>
</evidence>
<dbReference type="GO" id="GO:0003735">
    <property type="term" value="F:structural constituent of ribosome"/>
    <property type="evidence" value="ECO:0007669"/>
    <property type="project" value="InterPro"/>
</dbReference>
<dbReference type="SUPFAM" id="SSF50104">
    <property type="entry name" value="Translation proteins SH3-like domain"/>
    <property type="match status" value="1"/>
</dbReference>
<sequence>MVPWSATVSGAVNISNTSNYTLSDYILTRRMYKLIFFFVRVDETDMIENIAAYISSRFQNSAVIEDIKGSYPKPRFDEDLQIFCKYAFNQKTPEDGFDELAREITYHVGELPLGLKVIGSHFRGLSKEQWPMEVSRLRTYRNGDIERILKFSYDALCDEDKDLFLHIACFFNMEKITKVKELFGHRFKDLRQSLHILEMKSLISIEHTDLEDSEYYESINMRNLLVQLGQEIVRKESVLEPGQRRFLIDYKDICAVVSGHTTITGSVVGIDSKNWLSITEKSFEGMSNLQFLRVKYDLYHPNIISSPGPLTFISPKLRLLDWSCFPMTSLRFINNLEFLVELRMCYSKLEKLWDGIQLVRNLKHMDLTDSRNLKELPNLSMATSLKNLNLEGCSSLVELPSSIGNATSVHDLRLFKCSSLVELPFSIGNLTNLWKLDLRECSSLVSLPQLPDSIRVLNARNCESLEKLDCFFYNPGILLNFVNCFNLNQEARDLLIETSTVNFVVLPGKEVPACFTYRSHGSSVTVKVNQKLLHTSTKFKACILFENEVDNETYYFDLDTLCVYTKTNKDCILLDNKGEDEVGIQERGLVSCRIGSEWRFSEWYPFIKDHLYIFEVEAKEVTSTELIFYFVIFDEYSKAREIKECGIIHLLEHHVDGDEKMAMKMETIEKEPKILIAPKMDCHSEPMPLGKCIVVYGLQIVYLKQYILYSHGTTASGRTADANHQSLSEENPLPSPNQSPSPTVKEPFTLTVSATRLKQRVKMPAGHGVRARTRDLFARPFRKKGYIPLSTYLRTFKVGDYVDVKVNGAIHKGMPHKFYHGRTGRIWNVTKRAVGVEVNKQIGNRIIRKRIHVRVEHVQQSRCAEEFKLRKKQNDVLKADAKARGETISTKRQPKGPKPGFMVEGMTLETVTPIPYDVVNDLKGGY</sequence>
<dbReference type="InterPro" id="IPR027417">
    <property type="entry name" value="P-loop_NTPase"/>
</dbReference>
<evidence type="ECO:0000256" key="6">
    <source>
        <dbReference type="SAM" id="MobiDB-lite"/>
    </source>
</evidence>
<dbReference type="ExpressionAtlas" id="A0A654EJ56">
    <property type="expression patterns" value="baseline and differential"/>
</dbReference>
<evidence type="ECO:0000313" key="10">
    <source>
        <dbReference type="Proteomes" id="UP000426265"/>
    </source>
</evidence>
<evidence type="ECO:0000256" key="5">
    <source>
        <dbReference type="ARBA" id="ARBA00023274"/>
    </source>
</evidence>
<evidence type="ECO:0008006" key="11">
    <source>
        <dbReference type="Google" id="ProtNLM"/>
    </source>
</evidence>
<feature type="domain" description="C-JID" evidence="7">
    <location>
        <begin position="506"/>
        <end position="653"/>
    </location>
</feature>
<dbReference type="InterPro" id="IPR011713">
    <property type="entry name" value="Leu-rich_rpt_3"/>
</dbReference>
<gene>
    <name evidence="9" type="ORF">AN1_LOCUS4836</name>
</gene>
<accession>A0A654EJ56</accession>
<dbReference type="SUPFAM" id="SSF52540">
    <property type="entry name" value="P-loop containing nucleoside triphosphate hydrolases"/>
    <property type="match status" value="1"/>
</dbReference>
<dbReference type="FunFam" id="6.10.250.3260:FF:000002">
    <property type="entry name" value="60S ribosomal protein L21"/>
    <property type="match status" value="1"/>
</dbReference>
<dbReference type="SUPFAM" id="SSF52058">
    <property type="entry name" value="L domain-like"/>
    <property type="match status" value="1"/>
</dbReference>
<proteinExistence type="inferred from homology"/>
<dbReference type="GO" id="GO:0006412">
    <property type="term" value="P:translation"/>
    <property type="evidence" value="ECO:0007669"/>
    <property type="project" value="InterPro"/>
</dbReference>
<dbReference type="InterPro" id="IPR032675">
    <property type="entry name" value="LRR_dom_sf"/>
</dbReference>
<keyword evidence="5" id="KW-0687">Ribonucleoprotein</keyword>
<feature type="domain" description="Disease resistance protein Roq1-like winged-helix" evidence="8">
    <location>
        <begin position="159"/>
        <end position="237"/>
    </location>
</feature>
<dbReference type="InterPro" id="IPR001147">
    <property type="entry name" value="Ribosomal_eL21"/>
</dbReference>
<dbReference type="InterPro" id="IPR045344">
    <property type="entry name" value="C-JID"/>
</dbReference>
<dbReference type="FunFam" id="1.10.8.430:FF:000002">
    <property type="entry name" value="Disease resistance protein (TIR-NBS-LRR class)"/>
    <property type="match status" value="1"/>
</dbReference>
<dbReference type="Gene3D" id="6.10.250.3260">
    <property type="match status" value="1"/>
</dbReference>
<dbReference type="InterPro" id="IPR058192">
    <property type="entry name" value="WHD_ROQ1-like"/>
</dbReference>
<evidence type="ECO:0000259" key="8">
    <source>
        <dbReference type="Pfam" id="PF23282"/>
    </source>
</evidence>
<dbReference type="PANTHER" id="PTHR20981">
    <property type="entry name" value="60S RIBOSOMAL PROTEIN L21"/>
    <property type="match status" value="1"/>
</dbReference>
<evidence type="ECO:0000256" key="2">
    <source>
        <dbReference type="ARBA" id="ARBA00022614"/>
    </source>
</evidence>
<evidence type="ECO:0000313" key="9">
    <source>
        <dbReference type="EMBL" id="VYS49357.1"/>
    </source>
</evidence>
<dbReference type="EMBL" id="CACRSJ010000104">
    <property type="protein sequence ID" value="VYS49357.1"/>
    <property type="molecule type" value="Genomic_DNA"/>
</dbReference>
<dbReference type="Gene3D" id="1.10.8.430">
    <property type="entry name" value="Helical domain of apoptotic protease-activating factors"/>
    <property type="match status" value="1"/>
</dbReference>
<dbReference type="FunFam" id="2.30.30.70:FF:000001">
    <property type="entry name" value="60S ribosomal protein L21"/>
    <property type="match status" value="1"/>
</dbReference>
<dbReference type="PRINTS" id="PR00364">
    <property type="entry name" value="DISEASERSIST"/>
</dbReference>
<organism evidence="9 10">
    <name type="scientific">Arabidopsis thaliana</name>
    <name type="common">Mouse-ear cress</name>
    <dbReference type="NCBI Taxonomy" id="3702"/>
    <lineage>
        <taxon>Eukaryota</taxon>
        <taxon>Viridiplantae</taxon>
        <taxon>Streptophyta</taxon>
        <taxon>Embryophyta</taxon>
        <taxon>Tracheophyta</taxon>
        <taxon>Spermatophyta</taxon>
        <taxon>Magnoliopsida</taxon>
        <taxon>eudicotyledons</taxon>
        <taxon>Gunneridae</taxon>
        <taxon>Pentapetalae</taxon>
        <taxon>rosids</taxon>
        <taxon>malvids</taxon>
        <taxon>Brassicales</taxon>
        <taxon>Brassicaceae</taxon>
        <taxon>Camelineae</taxon>
        <taxon>Arabidopsis</taxon>
    </lineage>
</organism>
<dbReference type="InterPro" id="IPR042197">
    <property type="entry name" value="Apaf_helical"/>
</dbReference>
<dbReference type="Pfam" id="PF20160">
    <property type="entry name" value="C-JID"/>
    <property type="match status" value="1"/>
</dbReference>
<dbReference type="Gene3D" id="2.30.30.70">
    <property type="entry name" value="Ribosomal protein L21"/>
    <property type="match status" value="1"/>
</dbReference>
<dbReference type="Pfam" id="PF23282">
    <property type="entry name" value="WHD_ROQ1"/>
    <property type="match status" value="1"/>
</dbReference>
<evidence type="ECO:0000256" key="3">
    <source>
        <dbReference type="ARBA" id="ARBA00022737"/>
    </source>
</evidence>
<keyword evidence="4" id="KW-0689">Ribosomal protein</keyword>
<dbReference type="InterPro" id="IPR036948">
    <property type="entry name" value="Ribosomal_eL21_sf"/>
</dbReference>
<dbReference type="InterPro" id="IPR008991">
    <property type="entry name" value="Translation_prot_SH3-like_sf"/>
</dbReference>
<dbReference type="SUPFAM" id="SSF46785">
    <property type="entry name" value="Winged helix' DNA-binding domain"/>
    <property type="match status" value="1"/>
</dbReference>
<dbReference type="InterPro" id="IPR036390">
    <property type="entry name" value="WH_DNA-bd_sf"/>
</dbReference>
<protein>
    <recommendedName>
        <fullName evidence="11">60S ribosomal protein L21-1</fullName>
    </recommendedName>
</protein>
<name>A0A654EJ56_ARATH</name>
<dbReference type="Pfam" id="PF01157">
    <property type="entry name" value="Ribosomal_L21e"/>
    <property type="match status" value="1"/>
</dbReference>
<dbReference type="Gene3D" id="3.80.10.10">
    <property type="entry name" value="Ribonuclease Inhibitor"/>
    <property type="match status" value="1"/>
</dbReference>
<feature type="region of interest" description="Disordered" evidence="6">
    <location>
        <begin position="719"/>
        <end position="745"/>
    </location>
</feature>
<dbReference type="Proteomes" id="UP000426265">
    <property type="component" value="Unassembled WGS sequence"/>
</dbReference>
<dbReference type="InterPro" id="IPR018259">
    <property type="entry name" value="Ribosomal_eL21_CS"/>
</dbReference>
<keyword evidence="3" id="KW-0677">Repeat</keyword>
<dbReference type="GO" id="GO:0005840">
    <property type="term" value="C:ribosome"/>
    <property type="evidence" value="ECO:0007669"/>
    <property type="project" value="UniProtKB-KW"/>
</dbReference>
<dbReference type="AlphaFoldDB" id="A0A654EJ56"/>
<dbReference type="PROSITE" id="PS01171">
    <property type="entry name" value="RIBOSOMAL_L21E"/>
    <property type="match status" value="1"/>
</dbReference>
<evidence type="ECO:0000256" key="4">
    <source>
        <dbReference type="ARBA" id="ARBA00022980"/>
    </source>
</evidence>